<evidence type="ECO:0000256" key="2">
    <source>
        <dbReference type="ARBA" id="ARBA00023315"/>
    </source>
</evidence>
<evidence type="ECO:0000259" key="3">
    <source>
        <dbReference type="PROSITE" id="PS51186"/>
    </source>
</evidence>
<dbReference type="Gene3D" id="3.40.630.30">
    <property type="match status" value="1"/>
</dbReference>
<dbReference type="RefSeq" id="WP_282199655.1">
    <property type="nucleotide sequence ID" value="NZ_BOQE01000001.1"/>
</dbReference>
<dbReference type="InterPro" id="IPR000182">
    <property type="entry name" value="GNAT_dom"/>
</dbReference>
<dbReference type="PROSITE" id="PS51186">
    <property type="entry name" value="GNAT"/>
    <property type="match status" value="1"/>
</dbReference>
<dbReference type="CDD" id="cd04301">
    <property type="entry name" value="NAT_SF"/>
    <property type="match status" value="1"/>
</dbReference>
<dbReference type="AlphaFoldDB" id="A0AAV4LFH1"/>
<proteinExistence type="predicted"/>
<reference evidence="4" key="1">
    <citation type="journal article" date="2023" name="Int. J. Syst. Evol. Microbiol.">
        <title>Collibacillus ludicampi gen. nov., sp. nov., a new soil bacterium of the family Alicyclobacillaceae.</title>
        <authorList>
            <person name="Jojima T."/>
            <person name="Ioku Y."/>
            <person name="Fukuta Y."/>
            <person name="Shirasaka N."/>
            <person name="Matsumura Y."/>
            <person name="Mori M."/>
        </authorList>
    </citation>
    <scope>NUCLEOTIDE SEQUENCE</scope>
    <source>
        <strain evidence="4">TP075</strain>
    </source>
</reference>
<accession>A0AAV4LFH1</accession>
<dbReference type="InterPro" id="IPR050680">
    <property type="entry name" value="YpeA/RimI_acetyltransf"/>
</dbReference>
<evidence type="ECO:0000313" key="5">
    <source>
        <dbReference type="Proteomes" id="UP001057291"/>
    </source>
</evidence>
<name>A0AAV4LFH1_9BACL</name>
<gene>
    <name evidence="4" type="ORF">DNHGIG_21250</name>
</gene>
<dbReference type="PANTHER" id="PTHR43420">
    <property type="entry name" value="ACETYLTRANSFERASE"/>
    <property type="match status" value="1"/>
</dbReference>
<keyword evidence="2" id="KW-0012">Acyltransferase</keyword>
<sequence length="293" mass="32604">MITIKRLSECTFEQGVQAWNDAFKGYFFDVTTSVDAFTARLGREGLSPALSIVAFIHDQPVGLVLSGVRIIDGKKVAWNGGTGVAPQFRGQGIGKVLMEAALKIYQDEKVDIATLEALSQNEGAIKLYRKMGYKITDRLLFFYQEGTFANVPFMNRGNPSYQIKSGIPQDVRTLSFYKGMYPWQCQWQSLSVGKSDIVLDANGGEVGYVLYTKTCDESGKPTRINLFQCEAKPGREDADDILRCLLAEVYAPFDASLIRGTFNLPASNNRVVKLLKEAGFTIKTEQVMMKRTI</sequence>
<dbReference type="InterPro" id="IPR016181">
    <property type="entry name" value="Acyl_CoA_acyltransferase"/>
</dbReference>
<evidence type="ECO:0000313" key="4">
    <source>
        <dbReference type="EMBL" id="GIM46576.1"/>
    </source>
</evidence>
<keyword evidence="1" id="KW-0808">Transferase</keyword>
<organism evidence="4 5">
    <name type="scientific">Collibacillus ludicampi</name>
    <dbReference type="NCBI Taxonomy" id="2771369"/>
    <lineage>
        <taxon>Bacteria</taxon>
        <taxon>Bacillati</taxon>
        <taxon>Bacillota</taxon>
        <taxon>Bacilli</taxon>
        <taxon>Bacillales</taxon>
        <taxon>Alicyclobacillaceae</taxon>
        <taxon>Collibacillus</taxon>
    </lineage>
</organism>
<dbReference type="Proteomes" id="UP001057291">
    <property type="component" value="Unassembled WGS sequence"/>
</dbReference>
<dbReference type="GO" id="GO:0016747">
    <property type="term" value="F:acyltransferase activity, transferring groups other than amino-acyl groups"/>
    <property type="evidence" value="ECO:0007669"/>
    <property type="project" value="InterPro"/>
</dbReference>
<dbReference type="SUPFAM" id="SSF55729">
    <property type="entry name" value="Acyl-CoA N-acyltransferases (Nat)"/>
    <property type="match status" value="1"/>
</dbReference>
<comment type="caution">
    <text evidence="4">The sequence shown here is derived from an EMBL/GenBank/DDBJ whole genome shotgun (WGS) entry which is preliminary data.</text>
</comment>
<keyword evidence="5" id="KW-1185">Reference proteome</keyword>
<feature type="domain" description="N-acetyltransferase" evidence="3">
    <location>
        <begin position="2"/>
        <end position="155"/>
    </location>
</feature>
<dbReference type="Pfam" id="PF00583">
    <property type="entry name" value="Acetyltransf_1"/>
    <property type="match status" value="1"/>
</dbReference>
<dbReference type="EMBL" id="BOQE01000001">
    <property type="protein sequence ID" value="GIM46576.1"/>
    <property type="molecule type" value="Genomic_DNA"/>
</dbReference>
<evidence type="ECO:0000256" key="1">
    <source>
        <dbReference type="ARBA" id="ARBA00022679"/>
    </source>
</evidence>
<protein>
    <recommendedName>
        <fullName evidence="3">N-acetyltransferase domain-containing protein</fullName>
    </recommendedName>
</protein>